<dbReference type="SMART" id="SM00363">
    <property type="entry name" value="S4"/>
    <property type="match status" value="1"/>
</dbReference>
<dbReference type="InterPro" id="IPR036986">
    <property type="entry name" value="S4_RNA-bd_sf"/>
</dbReference>
<dbReference type="Gene3D" id="3.30.1370.160">
    <property type="match status" value="1"/>
</dbReference>
<dbReference type="SUPFAM" id="SSF55174">
    <property type="entry name" value="Alpha-L RNA-binding motif"/>
    <property type="match status" value="1"/>
</dbReference>
<evidence type="ECO:0000256" key="1">
    <source>
        <dbReference type="PROSITE-ProRule" id="PRU00182"/>
    </source>
</evidence>
<protein>
    <submittedName>
        <fullName evidence="3">Putative RNA-binding protein YlmH</fullName>
    </submittedName>
</protein>
<sequence>MMEDKKGVMGGGYFRPEEKPFIDKMSDLLLKAQTMYTPQLTDFLNLREQTILNNLINKYDDLFVHYFGGYDNAERVRGIIAPDYFVPKDSDYDVSMYEIRYPEKFANLHHGQILGSLTGSGIDRDRFGDIITDGENWQFFVFKSMSDYIEEQVKKIGPFKVHLMEKDFQDLLLPRDESTDETINVQSLRLDTIIATVYDLSRQNAKALVDHGKVQINWAVNKNASSFITITDTLSVRGFGRIRINDIMGRSKNNKYILFVNVIKK</sequence>
<dbReference type="InterPro" id="IPR048443">
    <property type="entry name" value="RqcP2_N"/>
</dbReference>
<evidence type="ECO:0000313" key="4">
    <source>
        <dbReference type="Proteomes" id="UP000196232"/>
    </source>
</evidence>
<gene>
    <name evidence="3" type="ORF">LKACC16343_00530</name>
</gene>
<dbReference type="CDD" id="cd00165">
    <property type="entry name" value="S4"/>
    <property type="match status" value="1"/>
</dbReference>
<evidence type="ECO:0000313" key="3">
    <source>
        <dbReference type="EMBL" id="OVE99418.1"/>
    </source>
</evidence>
<dbReference type="InterPro" id="IPR002942">
    <property type="entry name" value="S4_RNA-bd"/>
</dbReference>
<dbReference type="InterPro" id="IPR040591">
    <property type="entry name" value="RqcP2_RBD"/>
</dbReference>
<evidence type="ECO:0000259" key="2">
    <source>
        <dbReference type="SMART" id="SM00363"/>
    </source>
</evidence>
<dbReference type="EMBL" id="MYFM01000001">
    <property type="protein sequence ID" value="OVE99418.1"/>
    <property type="molecule type" value="Genomic_DNA"/>
</dbReference>
<organism evidence="3 4">
    <name type="scientific">Companilactobacillus bobalius</name>
    <dbReference type="NCBI Taxonomy" id="2801451"/>
    <lineage>
        <taxon>Bacteria</taxon>
        <taxon>Bacillati</taxon>
        <taxon>Bacillota</taxon>
        <taxon>Bacilli</taxon>
        <taxon>Lactobacillales</taxon>
        <taxon>Lactobacillaceae</taxon>
        <taxon>Companilactobacillus</taxon>
    </lineage>
</organism>
<feature type="domain" description="RNA-binding S4" evidence="2">
    <location>
        <begin position="188"/>
        <end position="245"/>
    </location>
</feature>
<dbReference type="RefSeq" id="WP_256970544.1">
    <property type="nucleotide sequence ID" value="NZ_MYFM01000001.1"/>
</dbReference>
<name>A0A202FG29_9LACO</name>
<dbReference type="Pfam" id="PF17774">
    <property type="entry name" value="YlmH_RBD"/>
    <property type="match status" value="1"/>
</dbReference>
<dbReference type="Gene3D" id="3.10.290.10">
    <property type="entry name" value="RNA-binding S4 domain"/>
    <property type="match status" value="1"/>
</dbReference>
<proteinExistence type="predicted"/>
<accession>A0A202FG29</accession>
<dbReference type="PROSITE" id="PS50889">
    <property type="entry name" value="S4"/>
    <property type="match status" value="1"/>
</dbReference>
<dbReference type="Pfam" id="PF01479">
    <property type="entry name" value="S4"/>
    <property type="match status" value="1"/>
</dbReference>
<dbReference type="GO" id="GO:0003723">
    <property type="term" value="F:RNA binding"/>
    <property type="evidence" value="ECO:0007669"/>
    <property type="project" value="UniProtKB-KW"/>
</dbReference>
<dbReference type="AlphaFoldDB" id="A0A202FG29"/>
<dbReference type="InterPro" id="IPR012677">
    <property type="entry name" value="Nucleotide-bd_a/b_plait_sf"/>
</dbReference>
<dbReference type="Pfam" id="PF21278">
    <property type="entry name" value="YlmH_1st"/>
    <property type="match status" value="1"/>
</dbReference>
<keyword evidence="1" id="KW-0694">RNA-binding</keyword>
<dbReference type="Proteomes" id="UP000196232">
    <property type="component" value="Unassembled WGS sequence"/>
</dbReference>
<reference evidence="3 4" key="1">
    <citation type="submission" date="2017-03" db="EMBL/GenBank/DDBJ databases">
        <title>Genome sequence of Lactobacillus bobalius KACC 16343.</title>
        <authorList>
            <person name="Chun J."/>
        </authorList>
    </citation>
    <scope>NUCLEOTIDE SEQUENCE [LARGE SCALE GENOMIC DNA]</scope>
    <source>
        <strain evidence="3 4">KACC 16343</strain>
    </source>
</reference>
<comment type="caution">
    <text evidence="3">The sequence shown here is derived from an EMBL/GenBank/DDBJ whole genome shotgun (WGS) entry which is preliminary data.</text>
</comment>
<dbReference type="Gene3D" id="3.30.70.330">
    <property type="match status" value="1"/>
</dbReference>